<name>A0ABQ1ZCE1_9BACL</name>
<dbReference type="InterPro" id="IPR053158">
    <property type="entry name" value="CapK_Type1_Caps_Biosynth"/>
</dbReference>
<protein>
    <recommendedName>
        <fullName evidence="3">Adenylate cyclase</fullName>
    </recommendedName>
</protein>
<keyword evidence="2" id="KW-1185">Reference proteome</keyword>
<dbReference type="Proteomes" id="UP000652153">
    <property type="component" value="Unassembled WGS sequence"/>
</dbReference>
<evidence type="ECO:0008006" key="3">
    <source>
        <dbReference type="Google" id="ProtNLM"/>
    </source>
</evidence>
<dbReference type="RefSeq" id="WP_188592492.1">
    <property type="nucleotide sequence ID" value="NZ_BMFU01000003.1"/>
</dbReference>
<dbReference type="InterPro" id="IPR012685">
    <property type="entry name" value="CHP02304_F390_synth-rel"/>
</dbReference>
<dbReference type="PANTHER" id="PTHR36932:SF1">
    <property type="entry name" value="CAPSULAR POLYSACCHARIDE BIOSYNTHESIS PROTEIN"/>
    <property type="match status" value="1"/>
</dbReference>
<organism evidence="1 2">
    <name type="scientific">Paenibacillus silvae</name>
    <dbReference type="NCBI Taxonomy" id="1325358"/>
    <lineage>
        <taxon>Bacteria</taxon>
        <taxon>Bacillati</taxon>
        <taxon>Bacillota</taxon>
        <taxon>Bacilli</taxon>
        <taxon>Bacillales</taxon>
        <taxon>Paenibacillaceae</taxon>
        <taxon>Paenibacillus</taxon>
    </lineage>
</organism>
<dbReference type="EMBL" id="BMFU01000003">
    <property type="protein sequence ID" value="GGH54480.1"/>
    <property type="molecule type" value="Genomic_DNA"/>
</dbReference>
<sequence length="439" mass="50608">MSNVFRIAAHYALARGLRRWSTRAQLERWQERRIIRHVERVRAQSPFYRTWWDGRSASAWRQFPQIDKSTMMQHFDTLNTVGISKEEALILAGESEDTRDFKQSSIQGITVGLSSGTSGNRGIFLVSDREQDAWTGTVLAKLLPGGLWKPARIAFFLRANSNLYESVKRGKLQFQYFDLLEPVNVLVERMEQYQPTVWVAPPSMLRMLAEAYEQGLLTHMPHKIISVAEVLDPLDRRVLKRVFKQTIHQVYQCTEGFLGATCEHGTLHLNEDIVYIEKEYLDPATRRFVPVITDFSRTSQPIIRYRLNDILTEAAEPCACGSLFTAIERIEGRCDDTLYFSHRHEDQAVTVFPDFISRAVIAASPAIEHYRVVQRGSGRLEVSMRIHEEASEEQVKVAVRQQLNTLAERLHCMLPEIHFVPYTFEAGVTKLRRVERRAD</sequence>
<dbReference type="PANTHER" id="PTHR36932">
    <property type="entry name" value="CAPSULAR POLYSACCHARIDE BIOSYNTHESIS PROTEIN"/>
    <property type="match status" value="1"/>
</dbReference>
<dbReference type="SUPFAM" id="SSF56801">
    <property type="entry name" value="Acetyl-CoA synthetase-like"/>
    <property type="match status" value="1"/>
</dbReference>
<evidence type="ECO:0000313" key="1">
    <source>
        <dbReference type="EMBL" id="GGH54480.1"/>
    </source>
</evidence>
<dbReference type="Gene3D" id="3.40.50.12780">
    <property type="entry name" value="N-terminal domain of ligase-like"/>
    <property type="match status" value="1"/>
</dbReference>
<evidence type="ECO:0000313" key="2">
    <source>
        <dbReference type="Proteomes" id="UP000652153"/>
    </source>
</evidence>
<proteinExistence type="predicted"/>
<reference evidence="2" key="1">
    <citation type="journal article" date="2019" name="Int. J. Syst. Evol. Microbiol.">
        <title>The Global Catalogue of Microorganisms (GCM) 10K type strain sequencing project: providing services to taxonomists for standard genome sequencing and annotation.</title>
        <authorList>
            <consortium name="The Broad Institute Genomics Platform"/>
            <consortium name="The Broad Institute Genome Sequencing Center for Infectious Disease"/>
            <person name="Wu L."/>
            <person name="Ma J."/>
        </authorList>
    </citation>
    <scope>NUCLEOTIDE SEQUENCE [LARGE SCALE GENOMIC DNA]</scope>
    <source>
        <strain evidence="2">CGMCC 1.12770</strain>
    </source>
</reference>
<gene>
    <name evidence="1" type="ORF">GCM10008014_23190</name>
</gene>
<dbReference type="InterPro" id="IPR042099">
    <property type="entry name" value="ANL_N_sf"/>
</dbReference>
<accession>A0ABQ1ZCE1</accession>
<comment type="caution">
    <text evidence="1">The sequence shown here is derived from an EMBL/GenBank/DDBJ whole genome shotgun (WGS) entry which is preliminary data.</text>
</comment>
<dbReference type="NCBIfam" id="TIGR02304">
    <property type="entry name" value="aden_form_hyp"/>
    <property type="match status" value="1"/>
</dbReference>